<feature type="region of interest" description="Disordered" evidence="1">
    <location>
        <begin position="585"/>
        <end position="605"/>
    </location>
</feature>
<dbReference type="AlphaFoldDB" id="A0A2U3E334"/>
<feature type="compositionally biased region" description="Polar residues" evidence="1">
    <location>
        <begin position="87"/>
        <end position="101"/>
    </location>
</feature>
<gene>
    <name evidence="2" type="ORF">PCL_01308</name>
</gene>
<evidence type="ECO:0000313" key="2">
    <source>
        <dbReference type="EMBL" id="PWI68923.1"/>
    </source>
</evidence>
<feature type="compositionally biased region" description="Polar residues" evidence="1">
    <location>
        <begin position="170"/>
        <end position="182"/>
    </location>
</feature>
<feature type="region of interest" description="Disordered" evidence="1">
    <location>
        <begin position="80"/>
        <end position="109"/>
    </location>
</feature>
<evidence type="ECO:0000313" key="3">
    <source>
        <dbReference type="Proteomes" id="UP000245956"/>
    </source>
</evidence>
<feature type="region of interest" description="Disordered" evidence="1">
    <location>
        <begin position="675"/>
        <end position="696"/>
    </location>
</feature>
<sequence>MTGLPLTTLGGRKTGGVSRIKIACVGGCPKRQRGAKGLRGTFLAGLDIRLEMLPTETRCGWDGPPKWRCNGLWLLASGRDASRRAKQSNGSDAPRGNQQATLVDAGGRQVALRDGGRVAVVGMPAPKRSAGASSSFEEEPKGLHGQRHTRRHPPADVTIQQHARARALGQSENDAPATDSSEIAASKDKYGAGKPAQWAASKQRCRVLGSWRRSYRRKAPRRVLLARTTGAGYEWRQRPRGHYRAGRVPKMPCCRASRHRHNTAKSIYGGILERLPPFDAIAKTRDMRNRDVTHAGDFVNPQRSTHARMKAPGAAAGRDTDLCPRARVIARLGPRRAGSSRPPPDLPRCPAVSPRQCGAQAREGEARHKCPAVRYPCALHPPRRREDMRLGVASVGSHQEWLFLLERRSARWWCPRKAKLNPTPMPTSINDDPLLQEKGSESKAAAADAHVFLSVLYEGGRRRGAVPYEHGVTCSSAWGHGRLPRSHGRLHGTVTVELGPPQQGLIDRSAWDARILARPTQTAVAMSWPMAAPENTRDQRPIIERPRREVSAPQHPPPSPAAAAAAAPAAALHCGASSCATWGATSTTRPDDGTAAPRSLAPPVKEGRLAATGPALTLALPGCIGPWARPKEPRVAGELQPPEELPAKAWTLWALHWFADGPRLGVNSCRGPLSLEASTAPPRPLGPATPRAPQLPSTTLALPRAAAPPLGSTGGLADDGVGALVNGAPRVRQPFVRRTDGTYPHDLRVLRCPAPPGSGSAAGWLPSDPPSPLGWLAARPPTRPRNKTPRLVHRSPLSLSSPSTSPILSFLLTVGSPLKNAL</sequence>
<reference evidence="2 3" key="1">
    <citation type="journal article" date="2016" name="Front. Microbiol.">
        <title>Genome and transcriptome sequences reveal the specific parasitism of the nematophagous Purpureocillium lilacinum 36-1.</title>
        <authorList>
            <person name="Xie J."/>
            <person name="Li S."/>
            <person name="Mo C."/>
            <person name="Xiao X."/>
            <person name="Peng D."/>
            <person name="Wang G."/>
            <person name="Xiao Y."/>
        </authorList>
    </citation>
    <scope>NUCLEOTIDE SEQUENCE [LARGE SCALE GENOMIC DNA]</scope>
    <source>
        <strain evidence="2 3">36-1</strain>
    </source>
</reference>
<protein>
    <submittedName>
        <fullName evidence="2">Uncharacterized protein</fullName>
    </submittedName>
</protein>
<feature type="region of interest" description="Disordered" evidence="1">
    <location>
        <begin position="123"/>
        <end position="182"/>
    </location>
</feature>
<feature type="compositionally biased region" description="Basic residues" evidence="1">
    <location>
        <begin position="782"/>
        <end position="793"/>
    </location>
</feature>
<evidence type="ECO:0000256" key="1">
    <source>
        <dbReference type="SAM" id="MobiDB-lite"/>
    </source>
</evidence>
<organism evidence="2 3">
    <name type="scientific">Purpureocillium lilacinum</name>
    <name type="common">Paecilomyces lilacinus</name>
    <dbReference type="NCBI Taxonomy" id="33203"/>
    <lineage>
        <taxon>Eukaryota</taxon>
        <taxon>Fungi</taxon>
        <taxon>Dikarya</taxon>
        <taxon>Ascomycota</taxon>
        <taxon>Pezizomycotina</taxon>
        <taxon>Sordariomycetes</taxon>
        <taxon>Hypocreomycetidae</taxon>
        <taxon>Hypocreales</taxon>
        <taxon>Ophiocordycipitaceae</taxon>
        <taxon>Purpureocillium</taxon>
    </lineage>
</organism>
<dbReference type="EMBL" id="LCWV01000013">
    <property type="protein sequence ID" value="PWI68923.1"/>
    <property type="molecule type" value="Genomic_DNA"/>
</dbReference>
<feature type="region of interest" description="Disordered" evidence="1">
    <location>
        <begin position="772"/>
        <end position="801"/>
    </location>
</feature>
<accession>A0A2U3E334</accession>
<dbReference type="Proteomes" id="UP000245956">
    <property type="component" value="Unassembled WGS sequence"/>
</dbReference>
<name>A0A2U3E334_PURLI</name>
<proteinExistence type="predicted"/>
<comment type="caution">
    <text evidence="2">The sequence shown here is derived from an EMBL/GenBank/DDBJ whole genome shotgun (WGS) entry which is preliminary data.</text>
</comment>